<dbReference type="OMA" id="MDRLHGV"/>
<dbReference type="PANTHER" id="PTHR22602">
    <property type="entry name" value="TRANSFERASE CAF17, MITOCHONDRIAL-RELATED"/>
    <property type="match status" value="1"/>
</dbReference>
<comment type="caution">
    <text evidence="5">The sequence shown here is derived from an EMBL/GenBank/DDBJ whole genome shotgun (WGS) entry which is preliminary data.</text>
</comment>
<dbReference type="OrthoDB" id="191995at2759"/>
<dbReference type="SUPFAM" id="SSF103025">
    <property type="entry name" value="Folate-binding domain"/>
    <property type="match status" value="1"/>
</dbReference>
<protein>
    <recommendedName>
        <fullName evidence="4">CAF17 C-terminal domain-containing protein</fullName>
    </recommendedName>
</protein>
<dbReference type="Pfam" id="PF25455">
    <property type="entry name" value="Beta-barrel_CAF17_C"/>
    <property type="match status" value="1"/>
</dbReference>
<dbReference type="InterPro" id="IPR027266">
    <property type="entry name" value="TrmE/GcvT-like"/>
</dbReference>
<evidence type="ECO:0000256" key="2">
    <source>
        <dbReference type="ARBA" id="ARBA00022946"/>
    </source>
</evidence>
<dbReference type="InterPro" id="IPR017703">
    <property type="entry name" value="YgfZ/GCV_T_CS"/>
</dbReference>
<reference evidence="5" key="1">
    <citation type="submission" date="2021-05" db="EMBL/GenBank/DDBJ databases">
        <title>The genome of the haptophyte Pavlova lutheri (Diacronema luteri, Pavlovales) - a model for lipid biosynthesis in eukaryotic algae.</title>
        <authorList>
            <person name="Hulatt C.J."/>
            <person name="Posewitz M.C."/>
        </authorList>
    </citation>
    <scope>NUCLEOTIDE SEQUENCE</scope>
    <source>
        <strain evidence="5">NIVA-4/92</strain>
    </source>
</reference>
<keyword evidence="2" id="KW-0809">Transit peptide</keyword>
<accession>A0A8J5XC50</accession>
<dbReference type="InterPro" id="IPR057460">
    <property type="entry name" value="CAF17_C"/>
</dbReference>
<evidence type="ECO:0000313" key="6">
    <source>
        <dbReference type="Proteomes" id="UP000751190"/>
    </source>
</evidence>
<comment type="subcellular location">
    <subcellularLocation>
        <location evidence="1">Mitochondrion</location>
    </subcellularLocation>
</comment>
<gene>
    <name evidence="5" type="ORF">KFE25_001108</name>
</gene>
<proteinExistence type="predicted"/>
<dbReference type="InterPro" id="IPR045179">
    <property type="entry name" value="YgfZ/GcvT"/>
</dbReference>
<dbReference type="Proteomes" id="UP000751190">
    <property type="component" value="Unassembled WGS sequence"/>
</dbReference>
<feature type="domain" description="CAF17 C-terminal" evidence="4">
    <location>
        <begin position="240"/>
        <end position="373"/>
    </location>
</feature>
<sequence>MAMAMGQAALSKPRWHVVLASRALLAVRGADARSFLQGLVTNDMTAVAPGAPAHAAFLNRQGRVLFDALISAPEPSQVSYLLDCDRLVRPALHAHLRKFRLRADVDFDEVDADDRSIVVLSGPEHVASDVASLVRQLAGVPGSMIARDPRRAELGYRAIVPTAALHTGALSAEGSCEIDGGAHEVCRLLLGCAEGADDLPPGEALPLESNLDMHRAISFSKGCYLGQELTARTHFTGVVRKRLLPVVRLGPGSEPATADAIGEWPVGLSHLPGWCKQPAAARALRRLDELPGGASAHICAPSSPVSLCGDGGSSLGKLRSSAYGTFGLALLRFETLLEDEGAELACTPESGGEGGTGAAEGIRLRAILPPWVRPAIPSAASAASSS</sequence>
<evidence type="ECO:0000256" key="1">
    <source>
        <dbReference type="ARBA" id="ARBA00004173"/>
    </source>
</evidence>
<keyword evidence="3" id="KW-0496">Mitochondrion</keyword>
<evidence type="ECO:0000256" key="3">
    <source>
        <dbReference type="ARBA" id="ARBA00023128"/>
    </source>
</evidence>
<name>A0A8J5XC50_DIALT</name>
<dbReference type="GO" id="GO:0005759">
    <property type="term" value="C:mitochondrial matrix"/>
    <property type="evidence" value="ECO:0007669"/>
    <property type="project" value="TreeGrafter"/>
</dbReference>
<evidence type="ECO:0000313" key="5">
    <source>
        <dbReference type="EMBL" id="KAG8461504.1"/>
    </source>
</evidence>
<dbReference type="PANTHER" id="PTHR22602:SF0">
    <property type="entry name" value="TRANSFERASE CAF17, MITOCHONDRIAL-RELATED"/>
    <property type="match status" value="1"/>
</dbReference>
<dbReference type="NCBIfam" id="TIGR03317">
    <property type="entry name" value="ygfZ_signature"/>
    <property type="match status" value="1"/>
</dbReference>
<keyword evidence="6" id="KW-1185">Reference proteome</keyword>
<dbReference type="AlphaFoldDB" id="A0A8J5XC50"/>
<dbReference type="GO" id="GO:0016226">
    <property type="term" value="P:iron-sulfur cluster assembly"/>
    <property type="evidence" value="ECO:0007669"/>
    <property type="project" value="TreeGrafter"/>
</dbReference>
<evidence type="ECO:0000259" key="4">
    <source>
        <dbReference type="Pfam" id="PF25455"/>
    </source>
</evidence>
<dbReference type="EMBL" id="JAGTXO010000025">
    <property type="protein sequence ID" value="KAG8461504.1"/>
    <property type="molecule type" value="Genomic_DNA"/>
</dbReference>
<organism evidence="5 6">
    <name type="scientific">Diacronema lutheri</name>
    <name type="common">Unicellular marine alga</name>
    <name type="synonym">Monochrysis lutheri</name>
    <dbReference type="NCBI Taxonomy" id="2081491"/>
    <lineage>
        <taxon>Eukaryota</taxon>
        <taxon>Haptista</taxon>
        <taxon>Haptophyta</taxon>
        <taxon>Pavlovophyceae</taxon>
        <taxon>Pavlovales</taxon>
        <taxon>Pavlovaceae</taxon>
        <taxon>Diacronema</taxon>
    </lineage>
</organism>
<dbReference type="Gene3D" id="3.30.1360.120">
    <property type="entry name" value="Probable tRNA modification gtpase trme, domain 1"/>
    <property type="match status" value="1"/>
</dbReference>